<dbReference type="PANTHER" id="PTHR34220">
    <property type="entry name" value="SENSOR HISTIDINE KINASE YPDA"/>
    <property type="match status" value="1"/>
</dbReference>
<dbReference type="PANTHER" id="PTHR34220:SF7">
    <property type="entry name" value="SENSOR HISTIDINE KINASE YPDA"/>
    <property type="match status" value="1"/>
</dbReference>
<sequence length="381" mass="41407">MIVLVVVLILRNRRNTFATPLERATFATLHTVALAAPALREGLSHNSAAFALPYLRQLLDTCALTMTDNRGQTLAWDGDADQHEPDVRALADQVISTGRQQVLSHTAIICDHPDCVVRGIVVVPLETDGAIVGTLAALTTSTAGPVLLRATAEVARYVSSQLELAELDESRARLNRAEVRALRAQISPHFVYNALTTIASFIRTDPVRARELLIEFADFTRYSFRTAGEYTTLSDELTNIERYIRLEKARFGNRLNIKLQIAPEVLSVVLPFLALQPLVENAVRHGLASKPNGGTITITAENAGAECVIIVEDDGIGMDPARLTDDLDDAHQSGAHVGLGNVDDRMRSTFGDDFGLVVDTAPGAGMKITLRVPKFRAGIRV</sequence>
<dbReference type="SMART" id="SM00387">
    <property type="entry name" value="HATPase_c"/>
    <property type="match status" value="1"/>
</dbReference>
<dbReference type="Proteomes" id="UP001296706">
    <property type="component" value="Unassembled WGS sequence"/>
</dbReference>
<feature type="domain" description="Histidine kinase/HSP90-like ATPase" evidence="1">
    <location>
        <begin position="266"/>
        <end position="374"/>
    </location>
</feature>
<evidence type="ECO:0000259" key="1">
    <source>
        <dbReference type="SMART" id="SM00387"/>
    </source>
</evidence>
<evidence type="ECO:0000313" key="2">
    <source>
        <dbReference type="EMBL" id="NMH81006.1"/>
    </source>
</evidence>
<protein>
    <submittedName>
        <fullName evidence="2">Histidine kinase</fullName>
    </submittedName>
</protein>
<comment type="caution">
    <text evidence="2">The sequence shown here is derived from an EMBL/GenBank/DDBJ whole genome shotgun (WGS) entry which is preliminary data.</text>
</comment>
<dbReference type="Gene3D" id="3.30.565.10">
    <property type="entry name" value="Histidine kinase-like ATPase, C-terminal domain"/>
    <property type="match status" value="1"/>
</dbReference>
<proteinExistence type="predicted"/>
<gene>
    <name evidence="2" type="ORF">HF577_28430</name>
</gene>
<dbReference type="InterPro" id="IPR036890">
    <property type="entry name" value="HATPase_C_sf"/>
</dbReference>
<dbReference type="InterPro" id="IPR003594">
    <property type="entry name" value="HATPase_dom"/>
</dbReference>
<dbReference type="GO" id="GO:0016301">
    <property type="term" value="F:kinase activity"/>
    <property type="evidence" value="ECO:0007669"/>
    <property type="project" value="UniProtKB-KW"/>
</dbReference>
<dbReference type="EMBL" id="JAAXKY010000125">
    <property type="protein sequence ID" value="NMH81006.1"/>
    <property type="molecule type" value="Genomic_DNA"/>
</dbReference>
<keyword evidence="3" id="KW-1185">Reference proteome</keyword>
<reference evidence="2 3" key="1">
    <citation type="submission" date="2020-04" db="EMBL/GenBank/DDBJ databases">
        <authorList>
            <person name="Klaysubun C."/>
            <person name="Duangmal K."/>
            <person name="Lipun K."/>
        </authorList>
    </citation>
    <scope>NUCLEOTIDE SEQUENCE [LARGE SCALE GENOMIC DNA]</scope>
    <source>
        <strain evidence="2 3">JCM 11839</strain>
    </source>
</reference>
<keyword evidence="2" id="KW-0418">Kinase</keyword>
<dbReference type="SUPFAM" id="SSF55874">
    <property type="entry name" value="ATPase domain of HSP90 chaperone/DNA topoisomerase II/histidine kinase"/>
    <property type="match status" value="1"/>
</dbReference>
<name>A0ABX1RMG5_9PSEU</name>
<evidence type="ECO:0000313" key="3">
    <source>
        <dbReference type="Proteomes" id="UP001296706"/>
    </source>
</evidence>
<keyword evidence="2" id="KW-0808">Transferase</keyword>
<accession>A0ABX1RMG5</accession>
<organism evidence="2 3">
    <name type="scientific">Pseudonocardia xinjiangensis</name>
    <dbReference type="NCBI Taxonomy" id="75289"/>
    <lineage>
        <taxon>Bacteria</taxon>
        <taxon>Bacillati</taxon>
        <taxon>Actinomycetota</taxon>
        <taxon>Actinomycetes</taxon>
        <taxon>Pseudonocardiales</taxon>
        <taxon>Pseudonocardiaceae</taxon>
        <taxon>Pseudonocardia</taxon>
    </lineage>
</organism>
<dbReference type="InterPro" id="IPR010559">
    <property type="entry name" value="Sig_transdc_His_kin_internal"/>
</dbReference>
<dbReference type="InterPro" id="IPR050640">
    <property type="entry name" value="Bact_2-comp_sensor_kinase"/>
</dbReference>
<dbReference type="Pfam" id="PF02518">
    <property type="entry name" value="HATPase_c"/>
    <property type="match status" value="1"/>
</dbReference>
<dbReference type="Pfam" id="PF06580">
    <property type="entry name" value="His_kinase"/>
    <property type="match status" value="1"/>
</dbReference>